<reference evidence="2" key="1">
    <citation type="submission" date="2018-04" db="EMBL/GenBank/DDBJ databases">
        <title>WGS assembly of Panicum hallii.</title>
        <authorList>
            <person name="Lovell J."/>
            <person name="Jenkins J."/>
            <person name="Lowry D."/>
            <person name="Mamidi S."/>
            <person name="Sreedasyam A."/>
            <person name="Weng X."/>
            <person name="Barry K."/>
            <person name="Bonette J."/>
            <person name="Campitelli B."/>
            <person name="Daum C."/>
            <person name="Gordon S."/>
            <person name="Gould B."/>
            <person name="Lipzen A."/>
            <person name="Macqueen A."/>
            <person name="Palacio-Mejia J."/>
            <person name="Plott C."/>
            <person name="Shakirov E."/>
            <person name="Shu S."/>
            <person name="Yoshinaga Y."/>
            <person name="Zane M."/>
            <person name="Rokhsar D."/>
            <person name="Grimwood J."/>
            <person name="Schmutz J."/>
            <person name="Juenger T."/>
        </authorList>
    </citation>
    <scope>NUCLEOTIDE SEQUENCE [LARGE SCALE GENOMIC DNA]</scope>
    <source>
        <strain evidence="2">FIL2</strain>
    </source>
</reference>
<evidence type="ECO:0000313" key="2">
    <source>
        <dbReference type="EMBL" id="PVH31249.1"/>
    </source>
</evidence>
<dbReference type="Gramene" id="PVH31249">
    <property type="protein sequence ID" value="PVH31249"/>
    <property type="gene ID" value="PAHAL_9G095200"/>
</dbReference>
<accession>A0A2T8I0T5</accession>
<feature type="region of interest" description="Disordered" evidence="1">
    <location>
        <begin position="1"/>
        <end position="32"/>
    </location>
</feature>
<feature type="compositionally biased region" description="Gly residues" evidence="1">
    <location>
        <begin position="153"/>
        <end position="162"/>
    </location>
</feature>
<organism evidence="2">
    <name type="scientific">Panicum hallii</name>
    <dbReference type="NCBI Taxonomy" id="206008"/>
    <lineage>
        <taxon>Eukaryota</taxon>
        <taxon>Viridiplantae</taxon>
        <taxon>Streptophyta</taxon>
        <taxon>Embryophyta</taxon>
        <taxon>Tracheophyta</taxon>
        <taxon>Spermatophyta</taxon>
        <taxon>Magnoliopsida</taxon>
        <taxon>Liliopsida</taxon>
        <taxon>Poales</taxon>
        <taxon>Poaceae</taxon>
        <taxon>PACMAD clade</taxon>
        <taxon>Panicoideae</taxon>
        <taxon>Panicodae</taxon>
        <taxon>Paniceae</taxon>
        <taxon>Panicinae</taxon>
        <taxon>Panicum</taxon>
        <taxon>Panicum sect. Panicum</taxon>
    </lineage>
</organism>
<protein>
    <submittedName>
        <fullName evidence="2">Uncharacterized protein</fullName>
    </submittedName>
</protein>
<proteinExistence type="predicted"/>
<feature type="region of interest" description="Disordered" evidence="1">
    <location>
        <begin position="122"/>
        <end position="173"/>
    </location>
</feature>
<feature type="compositionally biased region" description="Basic and acidic residues" evidence="1">
    <location>
        <begin position="164"/>
        <end position="173"/>
    </location>
</feature>
<gene>
    <name evidence="2" type="ORF">PAHAL_9G095200</name>
</gene>
<sequence>MASSRQKRRAHDGAGKGVRAGHHDACPGRGRRRRKTLLLVPNYRGKQAAPTGFKGGTTVVTSRWRLESMRGSFSGGRWLHAAKGNEMFTLLRAATTQVHHRISSAVSCGLDCGQRPPITIAEEHKRQSRTHQPTTGPGCKGLSEFMRSPGDAEGMGGGGGGDLKTQESRAAKQ</sequence>
<feature type="compositionally biased region" description="Basic residues" evidence="1">
    <location>
        <begin position="1"/>
        <end position="10"/>
    </location>
</feature>
<name>A0A2T8I0T5_9POAL</name>
<dbReference type="AlphaFoldDB" id="A0A2T8I0T5"/>
<evidence type="ECO:0000256" key="1">
    <source>
        <dbReference type="SAM" id="MobiDB-lite"/>
    </source>
</evidence>
<dbReference type="EMBL" id="CM008054">
    <property type="protein sequence ID" value="PVH31249.1"/>
    <property type="molecule type" value="Genomic_DNA"/>
</dbReference>
<dbReference type="Proteomes" id="UP000243499">
    <property type="component" value="Chromosome 9"/>
</dbReference>